<keyword evidence="3" id="KW-1185">Reference proteome</keyword>
<gene>
    <name evidence="2" type="ORF">LPLAT_LOCUS5740</name>
</gene>
<feature type="transmembrane region" description="Helical" evidence="1">
    <location>
        <begin position="6"/>
        <end position="24"/>
    </location>
</feature>
<accession>A0AAV2NIS0</accession>
<evidence type="ECO:0000313" key="2">
    <source>
        <dbReference type="EMBL" id="CAL1679577.1"/>
    </source>
</evidence>
<name>A0AAV2NIS0_9HYME</name>
<keyword evidence="1" id="KW-1133">Transmembrane helix</keyword>
<dbReference type="Proteomes" id="UP001497644">
    <property type="component" value="Chromosome 2"/>
</dbReference>
<protein>
    <submittedName>
        <fullName evidence="2">Uncharacterized protein</fullName>
    </submittedName>
</protein>
<organism evidence="2 3">
    <name type="scientific">Lasius platythorax</name>
    <dbReference type="NCBI Taxonomy" id="488582"/>
    <lineage>
        <taxon>Eukaryota</taxon>
        <taxon>Metazoa</taxon>
        <taxon>Ecdysozoa</taxon>
        <taxon>Arthropoda</taxon>
        <taxon>Hexapoda</taxon>
        <taxon>Insecta</taxon>
        <taxon>Pterygota</taxon>
        <taxon>Neoptera</taxon>
        <taxon>Endopterygota</taxon>
        <taxon>Hymenoptera</taxon>
        <taxon>Apocrita</taxon>
        <taxon>Aculeata</taxon>
        <taxon>Formicoidea</taxon>
        <taxon>Formicidae</taxon>
        <taxon>Formicinae</taxon>
        <taxon>Lasius</taxon>
        <taxon>Lasius</taxon>
    </lineage>
</organism>
<feature type="transmembrane region" description="Helical" evidence="1">
    <location>
        <begin position="45"/>
        <end position="71"/>
    </location>
</feature>
<sequence length="95" mass="10559">MYSKKIVCYLTIGLLLMGIFLEEVEARRKILRGRKTITRRYYRGTAIPAWAIAVLTGFGMLLLGGGLYALLQKFVVDVADTGDGNSYQPALQLES</sequence>
<proteinExistence type="predicted"/>
<dbReference type="AlphaFoldDB" id="A0AAV2NIS0"/>
<dbReference type="EMBL" id="OZ034825">
    <property type="protein sequence ID" value="CAL1679577.1"/>
    <property type="molecule type" value="Genomic_DNA"/>
</dbReference>
<keyword evidence="1" id="KW-0812">Transmembrane</keyword>
<keyword evidence="1" id="KW-0472">Membrane</keyword>
<evidence type="ECO:0000313" key="3">
    <source>
        <dbReference type="Proteomes" id="UP001497644"/>
    </source>
</evidence>
<reference evidence="2" key="1">
    <citation type="submission" date="2024-04" db="EMBL/GenBank/DDBJ databases">
        <authorList>
            <consortium name="Molecular Ecology Group"/>
        </authorList>
    </citation>
    <scope>NUCLEOTIDE SEQUENCE</scope>
</reference>
<evidence type="ECO:0000256" key="1">
    <source>
        <dbReference type="SAM" id="Phobius"/>
    </source>
</evidence>